<comment type="caution">
    <text evidence="3">The sequence shown here is derived from an EMBL/GenBank/DDBJ whole genome shotgun (WGS) entry which is preliminary data.</text>
</comment>
<organism evidence="3 4">
    <name type="scientific">Pseudoroseomonas ludipueritiae</name>
    <dbReference type="NCBI Taxonomy" id="198093"/>
    <lineage>
        <taxon>Bacteria</taxon>
        <taxon>Pseudomonadati</taxon>
        <taxon>Pseudomonadota</taxon>
        <taxon>Alphaproteobacteria</taxon>
        <taxon>Acetobacterales</taxon>
        <taxon>Acetobacteraceae</taxon>
        <taxon>Pseudoroseomonas</taxon>
    </lineage>
</organism>
<proteinExistence type="inferred from homology"/>
<name>A0ABR7RD97_9PROT</name>
<dbReference type="RefSeq" id="WP_187780450.1">
    <property type="nucleotide sequence ID" value="NZ_JACTUZ010000145.1"/>
</dbReference>
<dbReference type="Proteomes" id="UP000603940">
    <property type="component" value="Unassembled WGS sequence"/>
</dbReference>
<dbReference type="Gene3D" id="2.60.120.200">
    <property type="match status" value="1"/>
</dbReference>
<sequence length="264" mass="30614">MTHHGHGPRFTRRALHLSALGGLLHASGAQARRPTEHLPKVLSAKGGRWDLSFEEYFLSSMNDQWRTYTDRNSDHESERRPESVVQANEELGLQLRRNPDRNARQPWIAGYVRTKNFRQQYGYFECEMRIANEQGVNNAFWLMSDRATEKNGQRFELDIVEAHFPNAVQTHVRQWAPEKKILSSTFRYGGNLAERFHRYGMLWLQDSISFYFDDQEIFRTENDFAHSPAEIRLSNVVAKFAGRNDGDVEGAATSYGWVRAYRAA</sequence>
<dbReference type="PANTHER" id="PTHR10963:SF55">
    <property type="entry name" value="GLYCOSIDE HYDROLASE FAMILY 16 PROTEIN"/>
    <property type="match status" value="1"/>
</dbReference>
<keyword evidence="3" id="KW-0378">Hydrolase</keyword>
<accession>A0ABR7RD97</accession>
<dbReference type="EMBL" id="JACTUZ010000145">
    <property type="protein sequence ID" value="MBC9179415.1"/>
    <property type="molecule type" value="Genomic_DNA"/>
</dbReference>
<dbReference type="Pfam" id="PF00722">
    <property type="entry name" value="Glyco_hydro_16"/>
    <property type="match status" value="1"/>
</dbReference>
<protein>
    <submittedName>
        <fullName evidence="3">Glycoside hydrolase family 16 protein</fullName>
    </submittedName>
</protein>
<evidence type="ECO:0000313" key="4">
    <source>
        <dbReference type="Proteomes" id="UP000603940"/>
    </source>
</evidence>
<feature type="domain" description="GH16" evidence="2">
    <location>
        <begin position="26"/>
        <end position="264"/>
    </location>
</feature>
<evidence type="ECO:0000313" key="3">
    <source>
        <dbReference type="EMBL" id="MBC9179415.1"/>
    </source>
</evidence>
<evidence type="ECO:0000259" key="2">
    <source>
        <dbReference type="PROSITE" id="PS51762"/>
    </source>
</evidence>
<dbReference type="PANTHER" id="PTHR10963">
    <property type="entry name" value="GLYCOSYL HYDROLASE-RELATED"/>
    <property type="match status" value="1"/>
</dbReference>
<evidence type="ECO:0000256" key="1">
    <source>
        <dbReference type="ARBA" id="ARBA00006865"/>
    </source>
</evidence>
<dbReference type="InterPro" id="IPR013320">
    <property type="entry name" value="ConA-like_dom_sf"/>
</dbReference>
<dbReference type="GO" id="GO:0016787">
    <property type="term" value="F:hydrolase activity"/>
    <property type="evidence" value="ECO:0007669"/>
    <property type="project" value="UniProtKB-KW"/>
</dbReference>
<comment type="similarity">
    <text evidence="1">Belongs to the glycosyl hydrolase 16 family.</text>
</comment>
<dbReference type="InterPro" id="IPR050546">
    <property type="entry name" value="Glycosyl_Hydrlase_16"/>
</dbReference>
<dbReference type="CDD" id="cd00413">
    <property type="entry name" value="Glyco_hydrolase_16"/>
    <property type="match status" value="1"/>
</dbReference>
<dbReference type="InterPro" id="IPR000757">
    <property type="entry name" value="Beta-glucanase-like"/>
</dbReference>
<gene>
    <name evidence="3" type="ORF">IBL25_20955</name>
</gene>
<dbReference type="SUPFAM" id="SSF49899">
    <property type="entry name" value="Concanavalin A-like lectins/glucanases"/>
    <property type="match status" value="1"/>
</dbReference>
<reference evidence="3 4" key="1">
    <citation type="journal article" date="2009" name="Int. J. Syst. Evol. Microbiol.">
        <title>Transfer of Teichococcus ludipueritiae and Muricoccus roseus to the genus Roseomonas, as Roseomonas ludipueritiae comb. nov. and Roseomonas rosea comb. nov., respectively, and emended description of the genus Roseomonas.</title>
        <authorList>
            <person name="Sanchez-Porro C."/>
            <person name="Gallego V."/>
            <person name="Busse H.J."/>
            <person name="Kampfer P."/>
            <person name="Ventosa A."/>
        </authorList>
    </citation>
    <scope>NUCLEOTIDE SEQUENCE [LARGE SCALE GENOMIC DNA]</scope>
    <source>
        <strain evidence="3 4">DSM 14915</strain>
    </source>
</reference>
<keyword evidence="4" id="KW-1185">Reference proteome</keyword>
<dbReference type="PROSITE" id="PS51762">
    <property type="entry name" value="GH16_2"/>
    <property type="match status" value="1"/>
</dbReference>